<protein>
    <recommendedName>
        <fullName evidence="3">RGS domain-containing protein</fullName>
    </recommendedName>
</protein>
<name>A0A1Y1UYD7_9FUNG</name>
<accession>A0A1Y1UYD7</accession>
<evidence type="ECO:0000313" key="2">
    <source>
        <dbReference type="Proteomes" id="UP000193719"/>
    </source>
</evidence>
<dbReference type="AlphaFoldDB" id="A0A1Y1UYD7"/>
<reference evidence="1 2" key="2">
    <citation type="submission" date="2016-08" db="EMBL/GenBank/DDBJ databases">
        <title>Pervasive Adenine N6-methylation of Active Genes in Fungi.</title>
        <authorList>
            <consortium name="DOE Joint Genome Institute"/>
            <person name="Mondo S.J."/>
            <person name="Dannebaum R.O."/>
            <person name="Kuo R.C."/>
            <person name="Labutti K."/>
            <person name="Haridas S."/>
            <person name="Kuo A."/>
            <person name="Salamov A."/>
            <person name="Ahrendt S.R."/>
            <person name="Lipzen A."/>
            <person name="Sullivan W."/>
            <person name="Andreopoulos W.B."/>
            <person name="Clum A."/>
            <person name="Lindquist E."/>
            <person name="Daum C."/>
            <person name="Ramamoorthy G.K."/>
            <person name="Gryganskyi A."/>
            <person name="Culley D."/>
            <person name="Magnuson J.K."/>
            <person name="James T.Y."/>
            <person name="O'Malley M.A."/>
            <person name="Stajich J.E."/>
            <person name="Spatafora J.W."/>
            <person name="Visel A."/>
            <person name="Grigoriev I.V."/>
        </authorList>
    </citation>
    <scope>NUCLEOTIDE SEQUENCE [LARGE SCALE GENOMIC DNA]</scope>
    <source>
        <strain evidence="2">finn</strain>
    </source>
</reference>
<evidence type="ECO:0008006" key="3">
    <source>
        <dbReference type="Google" id="ProtNLM"/>
    </source>
</evidence>
<reference evidence="1 2" key="1">
    <citation type="submission" date="2016-08" db="EMBL/GenBank/DDBJ databases">
        <title>Genomes of anaerobic fungi encode conserved fungal cellulosomes for biomass hydrolysis.</title>
        <authorList>
            <consortium name="DOE Joint Genome Institute"/>
            <person name="Haitjema C.H."/>
            <person name="Gilmore S.P."/>
            <person name="Henske J.K."/>
            <person name="Solomon K.V."/>
            <person name="De Groot R."/>
            <person name="Kuo A."/>
            <person name="Mondo S.J."/>
            <person name="Salamov A.A."/>
            <person name="Labutti K."/>
            <person name="Zhao Z."/>
            <person name="Chiniquy J."/>
            <person name="Barry K."/>
            <person name="Brewer H.M."/>
            <person name="Purvine S.O."/>
            <person name="Wright A.T."/>
            <person name="Boxma B."/>
            <person name="Van Alen T."/>
            <person name="Hackstein J.H."/>
            <person name="Baker S.E."/>
            <person name="Grigoriev I.V."/>
            <person name="O'Malley M.A."/>
        </authorList>
    </citation>
    <scope>NUCLEOTIDE SEQUENCE [LARGE SCALE GENOMIC DNA]</scope>
    <source>
        <strain evidence="2">finn</strain>
    </source>
</reference>
<dbReference type="InterPro" id="IPR044926">
    <property type="entry name" value="RGS_subdomain_2"/>
</dbReference>
<sequence length="179" mass="20830">PSGSIQYFYKVLNTASLVNDLKSIAIKEFSVENVLFWENYQILQKMVYRYQVEFKKAMEMGDEHLVAQYDFEGYYQKIQQQNSSSSSSMNEYSYDPNMPVPIEIMPYYTAFYHMFIDFNGPAVVNLPGSTVERIFNEICTYPTIGIYDTAKNEVVEMMYSSIYPILLRKDGKHLTKTLG</sequence>
<dbReference type="SUPFAM" id="SSF48097">
    <property type="entry name" value="Regulator of G-protein signaling, RGS"/>
    <property type="match status" value="1"/>
</dbReference>
<dbReference type="EMBL" id="MCFH01000053">
    <property type="protein sequence ID" value="ORX43447.1"/>
    <property type="molecule type" value="Genomic_DNA"/>
</dbReference>
<dbReference type="OrthoDB" id="196547at2759"/>
<dbReference type="STRING" id="1754191.A0A1Y1UYD7"/>
<dbReference type="Gene3D" id="1.10.167.10">
    <property type="entry name" value="Regulator of G-protein Signalling 4, domain 2"/>
    <property type="match status" value="1"/>
</dbReference>
<evidence type="ECO:0000313" key="1">
    <source>
        <dbReference type="EMBL" id="ORX43447.1"/>
    </source>
</evidence>
<keyword evidence="2" id="KW-1185">Reference proteome</keyword>
<dbReference type="Proteomes" id="UP000193719">
    <property type="component" value="Unassembled WGS sequence"/>
</dbReference>
<proteinExistence type="predicted"/>
<feature type="non-terminal residue" evidence="1">
    <location>
        <position position="1"/>
    </location>
</feature>
<gene>
    <name evidence="1" type="ORF">BCR36DRAFT_304103</name>
</gene>
<organism evidence="1 2">
    <name type="scientific">Piromyces finnis</name>
    <dbReference type="NCBI Taxonomy" id="1754191"/>
    <lineage>
        <taxon>Eukaryota</taxon>
        <taxon>Fungi</taxon>
        <taxon>Fungi incertae sedis</taxon>
        <taxon>Chytridiomycota</taxon>
        <taxon>Chytridiomycota incertae sedis</taxon>
        <taxon>Neocallimastigomycetes</taxon>
        <taxon>Neocallimastigales</taxon>
        <taxon>Neocallimastigaceae</taxon>
        <taxon>Piromyces</taxon>
    </lineage>
</organism>
<dbReference type="InterPro" id="IPR036305">
    <property type="entry name" value="RGS_sf"/>
</dbReference>
<comment type="caution">
    <text evidence="1">The sequence shown here is derived from an EMBL/GenBank/DDBJ whole genome shotgun (WGS) entry which is preliminary data.</text>
</comment>